<dbReference type="InterPro" id="IPR008278">
    <property type="entry name" value="4-PPantetheinyl_Trfase_dom"/>
</dbReference>
<keyword evidence="5" id="KW-1185">Reference proteome</keyword>
<gene>
    <name evidence="4" type="ORF">ACFSR2_24295</name>
</gene>
<comment type="similarity">
    <text evidence="1">Belongs to the P-Pant transferase superfamily. Gsp/Sfp/HetI/AcpT family.</text>
</comment>
<dbReference type="GO" id="GO:0016740">
    <property type="term" value="F:transferase activity"/>
    <property type="evidence" value="ECO:0007669"/>
    <property type="project" value="UniProtKB-KW"/>
</dbReference>
<dbReference type="Gene3D" id="3.90.470.20">
    <property type="entry name" value="4'-phosphopantetheinyl transferase domain"/>
    <property type="match status" value="2"/>
</dbReference>
<protein>
    <submittedName>
        <fullName evidence="4">4'-phosphopantetheinyl transferase family protein</fullName>
    </submittedName>
</protein>
<proteinExistence type="inferred from homology"/>
<dbReference type="InterPro" id="IPR037143">
    <property type="entry name" value="4-PPantetheinyl_Trfase_dom_sf"/>
</dbReference>
<evidence type="ECO:0000259" key="3">
    <source>
        <dbReference type="Pfam" id="PF01648"/>
    </source>
</evidence>
<evidence type="ECO:0000313" key="5">
    <source>
        <dbReference type="Proteomes" id="UP001597510"/>
    </source>
</evidence>
<dbReference type="InterPro" id="IPR050559">
    <property type="entry name" value="P-Pant_transferase_sf"/>
</dbReference>
<keyword evidence="2 4" id="KW-0808">Transferase</keyword>
<sequence>MPVIIEKQYKNNSHLAVWQITESHDELQALLPSEILTDAELAGISHPQKQIEFFCSRLTIRHLANKLGIKYLGIRKDENGKPYLVGSEWQFSLTHTAGYIAVVMHESQSLGIDMEQPSEKLLRIARKFLSETERTDADSDLDKLCIYWSAKEALYKLYGKRKVIFIDNLLITPFQKDQQVINGRLKINDIDEQYAMIVEKIDKYYLVSVC</sequence>
<dbReference type="SUPFAM" id="SSF56214">
    <property type="entry name" value="4'-phosphopantetheinyl transferase"/>
    <property type="match status" value="2"/>
</dbReference>
<accession>A0ABW5JFA7</accession>
<reference evidence="5" key="1">
    <citation type="journal article" date="2019" name="Int. J. Syst. Evol. Microbiol.">
        <title>The Global Catalogue of Microorganisms (GCM) 10K type strain sequencing project: providing services to taxonomists for standard genome sequencing and annotation.</title>
        <authorList>
            <consortium name="The Broad Institute Genomics Platform"/>
            <consortium name="The Broad Institute Genome Sequencing Center for Infectious Disease"/>
            <person name="Wu L."/>
            <person name="Ma J."/>
        </authorList>
    </citation>
    <scope>NUCLEOTIDE SEQUENCE [LARGE SCALE GENOMIC DNA]</scope>
    <source>
        <strain evidence="5">KCTC 52344</strain>
    </source>
</reference>
<evidence type="ECO:0000256" key="1">
    <source>
        <dbReference type="ARBA" id="ARBA00010990"/>
    </source>
</evidence>
<evidence type="ECO:0000256" key="2">
    <source>
        <dbReference type="ARBA" id="ARBA00022679"/>
    </source>
</evidence>
<comment type="caution">
    <text evidence="4">The sequence shown here is derived from an EMBL/GenBank/DDBJ whole genome shotgun (WGS) entry which is preliminary data.</text>
</comment>
<dbReference type="PANTHER" id="PTHR12215:SF10">
    <property type="entry name" value="L-AMINOADIPATE-SEMIALDEHYDE DEHYDROGENASE-PHOSPHOPANTETHEINYL TRANSFERASE"/>
    <property type="match status" value="1"/>
</dbReference>
<feature type="domain" description="4'-phosphopantetheinyl transferase" evidence="3">
    <location>
        <begin position="109"/>
        <end position="200"/>
    </location>
</feature>
<evidence type="ECO:0000313" key="4">
    <source>
        <dbReference type="EMBL" id="MFD2524044.1"/>
    </source>
</evidence>
<dbReference type="PANTHER" id="PTHR12215">
    <property type="entry name" value="PHOSPHOPANTETHEINE TRANSFERASE"/>
    <property type="match status" value="1"/>
</dbReference>
<dbReference type="Proteomes" id="UP001597510">
    <property type="component" value="Unassembled WGS sequence"/>
</dbReference>
<dbReference type="EMBL" id="JBHULC010000039">
    <property type="protein sequence ID" value="MFD2524044.1"/>
    <property type="molecule type" value="Genomic_DNA"/>
</dbReference>
<dbReference type="RefSeq" id="WP_340238614.1">
    <property type="nucleotide sequence ID" value="NZ_JBBEWC010000010.1"/>
</dbReference>
<dbReference type="Pfam" id="PF01648">
    <property type="entry name" value="ACPS"/>
    <property type="match status" value="1"/>
</dbReference>
<name>A0ABW5JFA7_9BACT</name>
<organism evidence="4 5">
    <name type="scientific">Emticicia soli</name>
    <dbReference type="NCBI Taxonomy" id="2027878"/>
    <lineage>
        <taxon>Bacteria</taxon>
        <taxon>Pseudomonadati</taxon>
        <taxon>Bacteroidota</taxon>
        <taxon>Cytophagia</taxon>
        <taxon>Cytophagales</taxon>
        <taxon>Leadbetterellaceae</taxon>
        <taxon>Emticicia</taxon>
    </lineage>
</organism>